<keyword evidence="5" id="KW-0297">G-protein coupled receptor</keyword>
<dbReference type="AlphaFoldDB" id="A0AAW1FB22"/>
<reference evidence="13 14" key="1">
    <citation type="journal article" date="2024" name="Genome Biol. Evol.">
        <title>Chromosome-level genome assembly of the viviparous eelpout Zoarces viviparus.</title>
        <authorList>
            <person name="Fuhrmann N."/>
            <person name="Brasseur M.V."/>
            <person name="Bakowski C.E."/>
            <person name="Podsiadlowski L."/>
            <person name="Prost S."/>
            <person name="Krehenwinkel H."/>
            <person name="Mayer C."/>
        </authorList>
    </citation>
    <scope>NUCLEOTIDE SEQUENCE [LARGE SCALE GENOMIC DNA]</scope>
    <source>
        <strain evidence="13">NO-MEL_2022_Ind0_liver</strain>
    </source>
</reference>
<dbReference type="FunFam" id="1.20.1070.10:FF:000109">
    <property type="entry name" value="Leukotriene B4 receptor"/>
    <property type="match status" value="1"/>
</dbReference>
<dbReference type="PROSITE" id="PS50262">
    <property type="entry name" value="G_PROTEIN_RECEP_F1_2"/>
    <property type="match status" value="2"/>
</dbReference>
<evidence type="ECO:0000313" key="14">
    <source>
        <dbReference type="Proteomes" id="UP001488805"/>
    </source>
</evidence>
<evidence type="ECO:0000256" key="8">
    <source>
        <dbReference type="ARBA" id="ARBA00023180"/>
    </source>
</evidence>
<keyword evidence="9" id="KW-0807">Transducer</keyword>
<evidence type="ECO:0000256" key="3">
    <source>
        <dbReference type="ARBA" id="ARBA00022692"/>
    </source>
</evidence>
<dbReference type="PRINTS" id="PR00237">
    <property type="entry name" value="GPCRRHODOPSN"/>
</dbReference>
<keyword evidence="4 11" id="KW-1133">Transmembrane helix</keyword>
<feature type="domain" description="G-protein coupled receptors family 1 profile" evidence="12">
    <location>
        <begin position="46"/>
        <end position="205"/>
    </location>
</feature>
<dbReference type="InterPro" id="IPR050119">
    <property type="entry name" value="CCR1-9-like"/>
</dbReference>
<dbReference type="InterPro" id="IPR000276">
    <property type="entry name" value="GPCR_Rhodpsn"/>
</dbReference>
<feature type="transmembrane region" description="Helical" evidence="11">
    <location>
        <begin position="392"/>
        <end position="413"/>
    </location>
</feature>
<evidence type="ECO:0000256" key="11">
    <source>
        <dbReference type="SAM" id="Phobius"/>
    </source>
</evidence>
<keyword evidence="8" id="KW-0325">Glycoprotein</keyword>
<comment type="caution">
    <text evidence="13">The sequence shown here is derived from an EMBL/GenBank/DDBJ whole genome shotgun (WGS) entry which is preliminary data.</text>
</comment>
<keyword evidence="7" id="KW-0675">Receptor</keyword>
<evidence type="ECO:0000256" key="7">
    <source>
        <dbReference type="ARBA" id="ARBA00023170"/>
    </source>
</evidence>
<dbReference type="InterPro" id="IPR017452">
    <property type="entry name" value="GPCR_Rhodpsn_7TM"/>
</dbReference>
<dbReference type="GO" id="GO:0019722">
    <property type="term" value="P:calcium-mediated signaling"/>
    <property type="evidence" value="ECO:0007669"/>
    <property type="project" value="TreeGrafter"/>
</dbReference>
<protein>
    <recommendedName>
        <fullName evidence="12">G-protein coupled receptors family 1 profile domain-containing protein</fullName>
    </recommendedName>
</protein>
<feature type="transmembrane region" description="Helical" evidence="11">
    <location>
        <begin position="433"/>
        <end position="451"/>
    </location>
</feature>
<dbReference type="GO" id="GO:0007204">
    <property type="term" value="P:positive regulation of cytosolic calcium ion concentration"/>
    <property type="evidence" value="ECO:0007669"/>
    <property type="project" value="TreeGrafter"/>
</dbReference>
<evidence type="ECO:0000256" key="9">
    <source>
        <dbReference type="ARBA" id="ARBA00023224"/>
    </source>
</evidence>
<feature type="transmembrane region" description="Helical" evidence="11">
    <location>
        <begin position="144"/>
        <end position="166"/>
    </location>
</feature>
<keyword evidence="14" id="KW-1185">Reference proteome</keyword>
<sequence>MDELNSSVVPSNISSSPGPPPPASWVYTGLIPALVLSVCFLLGVPGNIAVIILRPNWQHLSSLSQSLMLNLAISDLLCLLTLPLWIYTLLYSWTLGLVTCKLLTYLVYCCLYGSMLTVTALSIQRYLQVVHLQKCFDRVGKKRMLGLLWLIAMILSIPSLVVRQLISDQRGTTCDSHFSSSAQHVAVLLSETLTGIVSITVVQVCSMDELNSSVVPSNISSSTGPPRPDFWVYTGLIPALVMSLCFLLGVPGNIAVIILRPNWQHLSSLSQSLMLNLAISDLLCLLTLPLWIYTLLYSWTLGLVTCKLLTYLVYCSIYGSLLTVTALSVQRYLQVVQLQKCFDRVGKKRMLGLLWLIAMILSIPSLVVRQLISDQHWTFCDSHFSSSAQHVAVLLSETLPGCVSITVVVFSYISLHWKVNQAAFFNNPQTTRLVTSIIVTFFVLWMPYHITNMVGVAAISLNNDSLLESCMYSWSIVGALVFVNSFMNPLLYAFASRNMCTVCQKREHG</sequence>
<evidence type="ECO:0000256" key="6">
    <source>
        <dbReference type="ARBA" id="ARBA00023136"/>
    </source>
</evidence>
<feature type="transmembrane region" description="Helical" evidence="11">
    <location>
        <begin position="308"/>
        <end position="329"/>
    </location>
</feature>
<dbReference type="PANTHER" id="PTHR10489:SF946">
    <property type="entry name" value="LEUKOTRIENE B4 RECEPTOR 1-LIKE"/>
    <property type="match status" value="1"/>
</dbReference>
<feature type="transmembrane region" description="Helical" evidence="11">
    <location>
        <begin position="350"/>
        <end position="372"/>
    </location>
</feature>
<evidence type="ECO:0000313" key="13">
    <source>
        <dbReference type="EMBL" id="KAK9531700.1"/>
    </source>
</evidence>
<feature type="transmembrane region" description="Helical" evidence="11">
    <location>
        <begin position="273"/>
        <end position="296"/>
    </location>
</feature>
<proteinExistence type="predicted"/>
<evidence type="ECO:0000256" key="1">
    <source>
        <dbReference type="ARBA" id="ARBA00004651"/>
    </source>
</evidence>
<accession>A0AAW1FB22</accession>
<dbReference type="GO" id="GO:0006955">
    <property type="term" value="P:immune response"/>
    <property type="evidence" value="ECO:0007669"/>
    <property type="project" value="TreeGrafter"/>
</dbReference>
<dbReference type="EMBL" id="JBCEZU010000089">
    <property type="protein sequence ID" value="KAK9531700.1"/>
    <property type="molecule type" value="Genomic_DNA"/>
</dbReference>
<feature type="compositionally biased region" description="Low complexity" evidence="10">
    <location>
        <begin position="1"/>
        <end position="16"/>
    </location>
</feature>
<dbReference type="GO" id="GO:0019957">
    <property type="term" value="F:C-C chemokine binding"/>
    <property type="evidence" value="ECO:0007669"/>
    <property type="project" value="TreeGrafter"/>
</dbReference>
<keyword evidence="2" id="KW-1003">Cell membrane</keyword>
<name>A0AAW1FB22_ZOAVI</name>
<feature type="transmembrane region" description="Helical" evidence="11">
    <location>
        <begin position="230"/>
        <end position="252"/>
    </location>
</feature>
<feature type="transmembrane region" description="Helical" evidence="11">
    <location>
        <begin position="471"/>
        <end position="495"/>
    </location>
</feature>
<organism evidence="13 14">
    <name type="scientific">Zoarces viviparus</name>
    <name type="common">Viviparous eelpout</name>
    <name type="synonym">Blennius viviparus</name>
    <dbReference type="NCBI Taxonomy" id="48416"/>
    <lineage>
        <taxon>Eukaryota</taxon>
        <taxon>Metazoa</taxon>
        <taxon>Chordata</taxon>
        <taxon>Craniata</taxon>
        <taxon>Vertebrata</taxon>
        <taxon>Euteleostomi</taxon>
        <taxon>Actinopterygii</taxon>
        <taxon>Neopterygii</taxon>
        <taxon>Teleostei</taxon>
        <taxon>Neoteleostei</taxon>
        <taxon>Acanthomorphata</taxon>
        <taxon>Eupercaria</taxon>
        <taxon>Perciformes</taxon>
        <taxon>Cottioidei</taxon>
        <taxon>Zoarcales</taxon>
        <taxon>Zoarcidae</taxon>
        <taxon>Zoarcinae</taxon>
        <taxon>Zoarces</taxon>
    </lineage>
</organism>
<dbReference type="Pfam" id="PF00001">
    <property type="entry name" value="7tm_1"/>
    <property type="match status" value="2"/>
</dbReference>
<dbReference type="GO" id="GO:0004974">
    <property type="term" value="F:leukotriene receptor activity"/>
    <property type="evidence" value="ECO:0007669"/>
    <property type="project" value="UniProtKB-ARBA"/>
</dbReference>
<comment type="subcellular location">
    <subcellularLocation>
        <location evidence="1">Cell membrane</location>
        <topology evidence="1">Multi-pass membrane protein</topology>
    </subcellularLocation>
</comment>
<keyword evidence="3 11" id="KW-0812">Transmembrane</keyword>
<feature type="transmembrane region" description="Helical" evidence="11">
    <location>
        <begin position="25"/>
        <end position="55"/>
    </location>
</feature>
<dbReference type="SUPFAM" id="SSF81321">
    <property type="entry name" value="Family A G protein-coupled receptor-like"/>
    <property type="match status" value="2"/>
</dbReference>
<evidence type="ECO:0000256" key="4">
    <source>
        <dbReference type="ARBA" id="ARBA00022989"/>
    </source>
</evidence>
<feature type="transmembrane region" description="Helical" evidence="11">
    <location>
        <begin position="102"/>
        <end position="123"/>
    </location>
</feature>
<gene>
    <name evidence="13" type="ORF">VZT92_011107</name>
</gene>
<dbReference type="GO" id="GO:0016493">
    <property type="term" value="F:C-C chemokine receptor activity"/>
    <property type="evidence" value="ECO:0007669"/>
    <property type="project" value="TreeGrafter"/>
</dbReference>
<keyword evidence="6 11" id="KW-0472">Membrane</keyword>
<dbReference type="PANTHER" id="PTHR10489">
    <property type="entry name" value="CELL ADHESION MOLECULE"/>
    <property type="match status" value="1"/>
</dbReference>
<dbReference type="GO" id="GO:0009897">
    <property type="term" value="C:external side of plasma membrane"/>
    <property type="evidence" value="ECO:0007669"/>
    <property type="project" value="TreeGrafter"/>
</dbReference>
<feature type="region of interest" description="Disordered" evidence="10">
    <location>
        <begin position="1"/>
        <end position="20"/>
    </location>
</feature>
<dbReference type="GO" id="GO:0060326">
    <property type="term" value="P:cell chemotaxis"/>
    <property type="evidence" value="ECO:0007669"/>
    <property type="project" value="TreeGrafter"/>
</dbReference>
<evidence type="ECO:0000256" key="10">
    <source>
        <dbReference type="SAM" id="MobiDB-lite"/>
    </source>
</evidence>
<dbReference type="Gene3D" id="1.20.1070.10">
    <property type="entry name" value="Rhodopsin 7-helix transmembrane proteins"/>
    <property type="match status" value="2"/>
</dbReference>
<evidence type="ECO:0000256" key="2">
    <source>
        <dbReference type="ARBA" id="ARBA00022475"/>
    </source>
</evidence>
<evidence type="ECO:0000256" key="5">
    <source>
        <dbReference type="ARBA" id="ARBA00023040"/>
    </source>
</evidence>
<feature type="domain" description="G-protein coupled receptors family 1 profile" evidence="12">
    <location>
        <begin position="252"/>
        <end position="492"/>
    </location>
</feature>
<dbReference type="Proteomes" id="UP001488805">
    <property type="component" value="Unassembled WGS sequence"/>
</dbReference>
<feature type="transmembrane region" description="Helical" evidence="11">
    <location>
        <begin position="67"/>
        <end position="90"/>
    </location>
</feature>
<evidence type="ECO:0000259" key="12">
    <source>
        <dbReference type="PROSITE" id="PS50262"/>
    </source>
</evidence>